<evidence type="ECO:0000256" key="3">
    <source>
        <dbReference type="PROSITE-ProRule" id="PRU01278"/>
    </source>
</evidence>
<comment type="caution">
    <text evidence="5">The sequence shown here is derived from an EMBL/GenBank/DDBJ whole genome shotgun (WGS) entry which is preliminary data.</text>
</comment>
<comment type="similarity">
    <text evidence="3">Belongs to the bacterial microcompartments protein family.</text>
</comment>
<accession>A0A072NP22</accession>
<gene>
    <name evidence="5" type="ORF">M670_01592</name>
</gene>
<dbReference type="SMART" id="SM00877">
    <property type="entry name" value="BMC"/>
    <property type="match status" value="1"/>
</dbReference>
<keyword evidence="2" id="KW-1283">Bacterial microcompartment</keyword>
<dbReference type="PATRIC" id="fig|1348973.3.peg.1553"/>
<evidence type="ECO:0000256" key="2">
    <source>
        <dbReference type="ARBA" id="ARBA00024446"/>
    </source>
</evidence>
<dbReference type="Proteomes" id="UP000027936">
    <property type="component" value="Unassembled WGS sequence"/>
</dbReference>
<reference evidence="5 6" key="1">
    <citation type="submission" date="2014-04" db="EMBL/GenBank/DDBJ databases">
        <title>Draft genome sequence of Bacillus azotoformans MEV2011, a (co-) denitrifying strain unable to grow in the presence of oxygen.</title>
        <authorList>
            <person name="Nielsen M."/>
            <person name="Schreiber L."/>
            <person name="Finster K."/>
            <person name="Schramm A."/>
        </authorList>
    </citation>
    <scope>NUCLEOTIDE SEQUENCE [LARGE SCALE GENOMIC DNA]</scope>
    <source>
        <strain evidence="5 6">MEV2011</strain>
    </source>
</reference>
<dbReference type="CDD" id="cd07045">
    <property type="entry name" value="BMC_CcmK_like"/>
    <property type="match status" value="1"/>
</dbReference>
<evidence type="ECO:0000256" key="1">
    <source>
        <dbReference type="ARBA" id="ARBA00024322"/>
    </source>
</evidence>
<dbReference type="InterPro" id="IPR000249">
    <property type="entry name" value="BMC_dom"/>
</dbReference>
<dbReference type="PROSITE" id="PS51930">
    <property type="entry name" value="BMC_2"/>
    <property type="match status" value="1"/>
</dbReference>
<proteinExistence type="inferred from homology"/>
<sequence length="94" mass="9832">MLSKALGMIETRGLIASIEAADAMLKAADVTLLRQDKVDAALVTIVIEGDVSAVQAAVEAGKEAATRYGTVVSSLVIPHPDTETKELIKKGRSL</sequence>
<dbReference type="InterPro" id="IPR037233">
    <property type="entry name" value="CcmK-like_sf"/>
</dbReference>
<dbReference type="GO" id="GO:0031469">
    <property type="term" value="C:bacterial microcompartment"/>
    <property type="evidence" value="ECO:0007669"/>
    <property type="project" value="UniProtKB-SubCell"/>
</dbReference>
<dbReference type="AlphaFoldDB" id="A0A072NP22"/>
<dbReference type="RefSeq" id="WP_233276097.1">
    <property type="nucleotide sequence ID" value="NZ_JJRY01000004.1"/>
</dbReference>
<protein>
    <submittedName>
        <fullName evidence="5">Carbon dioxide concentrating mechanism/carboxysome shell protein</fullName>
    </submittedName>
</protein>
<evidence type="ECO:0000313" key="5">
    <source>
        <dbReference type="EMBL" id="KEF39201.1"/>
    </source>
</evidence>
<dbReference type="PANTHER" id="PTHR33941:SF11">
    <property type="entry name" value="BACTERIAL MICROCOMPARTMENT SHELL PROTEIN PDUJ"/>
    <property type="match status" value="1"/>
</dbReference>
<dbReference type="PANTHER" id="PTHR33941">
    <property type="entry name" value="PROPANEDIOL UTILIZATION PROTEIN PDUA"/>
    <property type="match status" value="1"/>
</dbReference>
<evidence type="ECO:0000313" key="6">
    <source>
        <dbReference type="Proteomes" id="UP000027936"/>
    </source>
</evidence>
<dbReference type="InterPro" id="IPR050575">
    <property type="entry name" value="BMC_shell"/>
</dbReference>
<dbReference type="SUPFAM" id="SSF143414">
    <property type="entry name" value="CcmK-like"/>
    <property type="match status" value="1"/>
</dbReference>
<evidence type="ECO:0000259" key="4">
    <source>
        <dbReference type="PROSITE" id="PS51930"/>
    </source>
</evidence>
<dbReference type="Pfam" id="PF00936">
    <property type="entry name" value="BMC"/>
    <property type="match status" value="1"/>
</dbReference>
<feature type="domain" description="BMC" evidence="4">
    <location>
        <begin position="5"/>
        <end position="89"/>
    </location>
</feature>
<dbReference type="Gene3D" id="3.30.70.1710">
    <property type="match status" value="1"/>
</dbReference>
<dbReference type="EMBL" id="JJRY01000004">
    <property type="protein sequence ID" value="KEF39201.1"/>
    <property type="molecule type" value="Genomic_DNA"/>
</dbReference>
<comment type="subcellular location">
    <subcellularLocation>
        <location evidence="1">Bacterial microcompartment</location>
    </subcellularLocation>
</comment>
<organism evidence="5 6">
    <name type="scientific">Schinkia azotoformans MEV2011</name>
    <dbReference type="NCBI Taxonomy" id="1348973"/>
    <lineage>
        <taxon>Bacteria</taxon>
        <taxon>Bacillati</taxon>
        <taxon>Bacillota</taxon>
        <taxon>Bacilli</taxon>
        <taxon>Bacillales</taxon>
        <taxon>Bacillaceae</taxon>
        <taxon>Calidifontibacillus/Schinkia group</taxon>
        <taxon>Schinkia</taxon>
    </lineage>
</organism>
<dbReference type="InterPro" id="IPR044872">
    <property type="entry name" value="CcmK/CsoS1_BMC"/>
</dbReference>
<name>A0A072NP22_SCHAZ</name>